<dbReference type="Proteomes" id="UP000595224">
    <property type="component" value="Chromosome"/>
</dbReference>
<sequence length="602" mass="66934">MRKFLFTLVLVMVSFSFTGCLQFLLSMMSSDENESSQTDLGNSDWYYNLGDNTSVTIDNVRDKEIIFVKFNNSNNVIQRADQRTLDYTDGIDTSSDKIESYGGSNSYSYRSLSDAADKAAAVAQGPVHFEHNENYGPVYAAPSSRAVSTNSVNYTDFTKGYRRNFWADTDISSSISYEQKAFTLRAGNSSCLVWVADDCYMEGEVAALSSGSKVTTAIAESIADTFVKHCGFEREVFGTESSMMIDEYNYAKIDMASKSPTGTLVNILLYDIGDDYSSSNASGVIGYFSSKDYYVRRPSATGNEKPLRYSNEGKFFYIDAPFCNYNSSATGSYKFGGTGGVSQTVISTLFHEFQHMINFGNKVIEGGVSDNPSWHNEMLSMLAEDLMAQQLGLDAKENVAANRIPLFNRAYYNSGLTEYLKDTGKSIYSYSTAYAFGAWIAREYGGPAFIENMSKNAKTGMDSITDAIYATTGESVSPLVLYKKFIQACVYRNTFAQTYGYPTLYKKIDSIFADGISAGLGRIDIFSSDYKYQYYDRSSDYYTGPCLISYDAAADELRPHGFTIHYVGRATSDTVVLEFSQRQASGEQIMIYVQDSFKNKIN</sequence>
<dbReference type="EMBL" id="CP064936">
    <property type="protein sequence ID" value="QQA01535.1"/>
    <property type="molecule type" value="Genomic_DNA"/>
</dbReference>
<dbReference type="AlphaFoldDB" id="A0A7T3REE6"/>
<gene>
    <name evidence="1" type="ORF">IWA51_02660</name>
</gene>
<name>A0A7T3REE6_9SPIR</name>
<dbReference type="RefSeq" id="WP_198443050.1">
    <property type="nucleotide sequence ID" value="NZ_CBCSHE010000010.1"/>
</dbReference>
<reference evidence="1 2" key="1">
    <citation type="submission" date="2020-11" db="EMBL/GenBank/DDBJ databases">
        <title>Treponema Peruensis nv. sp., first commensal Treponema isolated from human feces.</title>
        <authorList>
            <person name="Belkhou C."/>
            <person name="Raes J."/>
        </authorList>
    </citation>
    <scope>NUCLEOTIDE SEQUENCE [LARGE SCALE GENOMIC DNA]</scope>
    <source>
        <strain evidence="1 2">RCC2812</strain>
    </source>
</reference>
<organism evidence="1 2">
    <name type="scientific">Treponema peruense</name>
    <dbReference type="NCBI Taxonomy" id="2787628"/>
    <lineage>
        <taxon>Bacteria</taxon>
        <taxon>Pseudomonadati</taxon>
        <taxon>Spirochaetota</taxon>
        <taxon>Spirochaetia</taxon>
        <taxon>Spirochaetales</taxon>
        <taxon>Treponemataceae</taxon>
        <taxon>Treponema</taxon>
    </lineage>
</organism>
<proteinExistence type="predicted"/>
<keyword evidence="2" id="KW-1185">Reference proteome</keyword>
<evidence type="ECO:0000313" key="2">
    <source>
        <dbReference type="Proteomes" id="UP000595224"/>
    </source>
</evidence>
<protein>
    <recommendedName>
        <fullName evidence="3">Peptidase M30</fullName>
    </recommendedName>
</protein>
<dbReference type="PROSITE" id="PS51257">
    <property type="entry name" value="PROKAR_LIPOPROTEIN"/>
    <property type="match status" value="1"/>
</dbReference>
<dbReference type="KEGG" id="tper:IWA51_02660"/>
<evidence type="ECO:0000313" key="1">
    <source>
        <dbReference type="EMBL" id="QQA01535.1"/>
    </source>
</evidence>
<evidence type="ECO:0008006" key="3">
    <source>
        <dbReference type="Google" id="ProtNLM"/>
    </source>
</evidence>
<accession>A0A7T3REE6</accession>